<dbReference type="Proteomes" id="UP000537130">
    <property type="component" value="Unassembled WGS sequence"/>
</dbReference>
<name>A0A7W4Z5I4_9GAMM</name>
<keyword evidence="1" id="KW-0732">Signal</keyword>
<feature type="signal peptide" evidence="1">
    <location>
        <begin position="1"/>
        <end position="22"/>
    </location>
</feature>
<evidence type="ECO:0008006" key="4">
    <source>
        <dbReference type="Google" id="ProtNLM"/>
    </source>
</evidence>
<dbReference type="Gene3D" id="2.40.160.20">
    <property type="match status" value="1"/>
</dbReference>
<reference evidence="2 3" key="1">
    <citation type="submission" date="2020-08" db="EMBL/GenBank/DDBJ databases">
        <title>Genomic Encyclopedia of Type Strains, Phase III (KMG-III): the genomes of soil and plant-associated and newly described type strains.</title>
        <authorList>
            <person name="Whitman W."/>
        </authorList>
    </citation>
    <scope>NUCLEOTIDE SEQUENCE [LARGE SCALE GENOMIC DNA]</scope>
    <source>
        <strain evidence="2 3">CECT 8654</strain>
    </source>
</reference>
<sequence length="183" mass="20071">MGNKKVALLGAALITLSHTASAFEMPSKEAYFGVLAHNKGPIASETEDGPDINLAYHLLLTDWQWGDTPWGLYGHGGAVINLSNGTSYVYAGLNTLAQIGQSDWFYTIGAGIAVHDGDLEKESPDRRELGNRTLFRLETSLGYQFNPDLSLSFVFDHISHGSILHDDNNRGLDTYGLRLGWLF</sequence>
<evidence type="ECO:0000256" key="1">
    <source>
        <dbReference type="SAM" id="SignalP"/>
    </source>
</evidence>
<dbReference type="InterPro" id="IPR018550">
    <property type="entry name" value="Lipid-A_deacylase-rel"/>
</dbReference>
<comment type="caution">
    <text evidence="2">The sequence shown here is derived from an EMBL/GenBank/DDBJ whole genome shotgun (WGS) entry which is preliminary data.</text>
</comment>
<keyword evidence="3" id="KW-1185">Reference proteome</keyword>
<dbReference type="RefSeq" id="WP_183409801.1">
    <property type="nucleotide sequence ID" value="NZ_JACHWY010000001.1"/>
</dbReference>
<accession>A0A7W4Z5I4</accession>
<dbReference type="EMBL" id="JACHWY010000001">
    <property type="protein sequence ID" value="MBB3047162.1"/>
    <property type="molecule type" value="Genomic_DNA"/>
</dbReference>
<evidence type="ECO:0000313" key="3">
    <source>
        <dbReference type="Proteomes" id="UP000537130"/>
    </source>
</evidence>
<feature type="chain" id="PRO_5030759378" description="Lipid A 3-O-deacylase" evidence="1">
    <location>
        <begin position="23"/>
        <end position="183"/>
    </location>
</feature>
<proteinExistence type="predicted"/>
<gene>
    <name evidence="2" type="ORF">FHR99_001398</name>
</gene>
<organism evidence="2 3">
    <name type="scientific">Litorivivens lipolytica</name>
    <dbReference type="NCBI Taxonomy" id="1524264"/>
    <lineage>
        <taxon>Bacteria</taxon>
        <taxon>Pseudomonadati</taxon>
        <taxon>Pseudomonadota</taxon>
        <taxon>Gammaproteobacteria</taxon>
        <taxon>Litorivivens</taxon>
    </lineage>
</organism>
<evidence type="ECO:0000313" key="2">
    <source>
        <dbReference type="EMBL" id="MBB3047162.1"/>
    </source>
</evidence>
<dbReference type="AlphaFoldDB" id="A0A7W4Z5I4"/>
<dbReference type="Pfam" id="PF09411">
    <property type="entry name" value="PagL"/>
    <property type="match status" value="1"/>
</dbReference>
<protein>
    <recommendedName>
        <fullName evidence="4">Lipid A 3-O-deacylase</fullName>
    </recommendedName>
</protein>